<keyword evidence="3" id="KW-1003">Cell membrane</keyword>
<organism evidence="10 11">
    <name type="scientific">Candidatus Methylumidiphilus alinenensis</name>
    <dbReference type="NCBI Taxonomy" id="2202197"/>
    <lineage>
        <taxon>Bacteria</taxon>
        <taxon>Pseudomonadati</taxon>
        <taxon>Pseudomonadota</taxon>
        <taxon>Gammaproteobacteria</taxon>
        <taxon>Methylococcales</taxon>
        <taxon>Candidatus Methylumidiphilus</taxon>
    </lineage>
</organism>
<dbReference type="EMBL" id="QJPH01000424">
    <property type="protein sequence ID" value="PZN74535.1"/>
    <property type="molecule type" value="Genomic_DNA"/>
</dbReference>
<dbReference type="InterPro" id="IPR012902">
    <property type="entry name" value="N_methyl_site"/>
</dbReference>
<accession>A0A2W4QQU9</accession>
<evidence type="ECO:0000256" key="4">
    <source>
        <dbReference type="ARBA" id="ARBA00022481"/>
    </source>
</evidence>
<evidence type="ECO:0000256" key="1">
    <source>
        <dbReference type="ARBA" id="ARBA00004377"/>
    </source>
</evidence>
<evidence type="ECO:0000313" key="10">
    <source>
        <dbReference type="EMBL" id="PZN74535.1"/>
    </source>
</evidence>
<evidence type="ECO:0000256" key="9">
    <source>
        <dbReference type="SAM" id="Phobius"/>
    </source>
</evidence>
<dbReference type="AlphaFoldDB" id="A0A2W4QQU9"/>
<sequence>MTKVRQDGFSLLEVLVAFSILALSLGVLLRVFSGDGRLSGLSEEHSRAVVLAESLLANAGVESPLQPGQSSGEIDDQFSWVMRVSPFVPPGEALPENQPFKPYWVELTVEWGDAIEPRSFTLSTLRLVGDNRSNPGFGSGMGPR</sequence>
<feature type="transmembrane region" description="Helical" evidence="9">
    <location>
        <begin position="12"/>
        <end position="32"/>
    </location>
</feature>
<evidence type="ECO:0000313" key="11">
    <source>
        <dbReference type="Proteomes" id="UP000249396"/>
    </source>
</evidence>
<keyword evidence="7 9" id="KW-1133">Transmembrane helix</keyword>
<evidence type="ECO:0000256" key="7">
    <source>
        <dbReference type="ARBA" id="ARBA00022989"/>
    </source>
</evidence>
<evidence type="ECO:0000256" key="6">
    <source>
        <dbReference type="ARBA" id="ARBA00022692"/>
    </source>
</evidence>
<comment type="caution">
    <text evidence="10">The sequence shown here is derived from an EMBL/GenBank/DDBJ whole genome shotgun (WGS) entry which is preliminary data.</text>
</comment>
<dbReference type="GO" id="GO:0005886">
    <property type="term" value="C:plasma membrane"/>
    <property type="evidence" value="ECO:0007669"/>
    <property type="project" value="UniProtKB-SubCell"/>
</dbReference>
<dbReference type="NCBIfam" id="TIGR02532">
    <property type="entry name" value="IV_pilin_GFxxxE"/>
    <property type="match status" value="1"/>
</dbReference>
<dbReference type="GO" id="GO:0015627">
    <property type="term" value="C:type II protein secretion system complex"/>
    <property type="evidence" value="ECO:0007669"/>
    <property type="project" value="InterPro"/>
</dbReference>
<comment type="similarity">
    <text evidence="2">Belongs to the GSP I family.</text>
</comment>
<evidence type="ECO:0000256" key="8">
    <source>
        <dbReference type="ARBA" id="ARBA00023136"/>
    </source>
</evidence>
<evidence type="ECO:0000256" key="2">
    <source>
        <dbReference type="ARBA" id="ARBA00008358"/>
    </source>
</evidence>
<gene>
    <name evidence="10" type="ORF">DM484_21055</name>
</gene>
<proteinExistence type="inferred from homology"/>
<name>A0A2W4QQU9_9GAMM</name>
<dbReference type="InterPro" id="IPR010052">
    <property type="entry name" value="T2SS_protein-GspI"/>
</dbReference>
<reference evidence="10 11" key="1">
    <citation type="journal article" date="2018" name="Aquat. Microb. Ecol.">
        <title>Gammaproteobacterial methanotrophs dominate.</title>
        <authorList>
            <person name="Rissanen A.J."/>
            <person name="Saarenheimo J."/>
            <person name="Tiirola M."/>
            <person name="Peura S."/>
            <person name="Aalto S.L."/>
            <person name="Karvinen A."/>
            <person name="Nykanen H."/>
        </authorList>
    </citation>
    <scope>NUCLEOTIDE SEQUENCE [LARGE SCALE GENOMIC DNA]</scope>
    <source>
        <strain evidence="10">AMbin10</strain>
    </source>
</reference>
<evidence type="ECO:0000256" key="5">
    <source>
        <dbReference type="ARBA" id="ARBA00022519"/>
    </source>
</evidence>
<dbReference type="PANTHER" id="PTHR38779">
    <property type="entry name" value="TYPE II SECRETION SYSTEM PROTEIN I-RELATED"/>
    <property type="match status" value="1"/>
</dbReference>
<dbReference type="Proteomes" id="UP000249396">
    <property type="component" value="Unassembled WGS sequence"/>
</dbReference>
<keyword evidence="8 9" id="KW-0472">Membrane</keyword>
<dbReference type="PANTHER" id="PTHR38779:SF2">
    <property type="entry name" value="TYPE II SECRETION SYSTEM PROTEIN I-RELATED"/>
    <property type="match status" value="1"/>
</dbReference>
<keyword evidence="4" id="KW-0488">Methylation</keyword>
<dbReference type="Pfam" id="PF07963">
    <property type="entry name" value="N_methyl"/>
    <property type="match status" value="1"/>
</dbReference>
<dbReference type="GO" id="GO:0015628">
    <property type="term" value="P:protein secretion by the type II secretion system"/>
    <property type="evidence" value="ECO:0007669"/>
    <property type="project" value="InterPro"/>
</dbReference>
<evidence type="ECO:0000256" key="3">
    <source>
        <dbReference type="ARBA" id="ARBA00022475"/>
    </source>
</evidence>
<comment type="subcellular location">
    <subcellularLocation>
        <location evidence="1">Cell inner membrane</location>
        <topology evidence="1">Single-pass membrane protein</topology>
    </subcellularLocation>
</comment>
<protein>
    <submittedName>
        <fullName evidence="10">General secretion pathway protein GspI</fullName>
    </submittedName>
</protein>
<keyword evidence="6 9" id="KW-0812">Transmembrane</keyword>
<keyword evidence="5" id="KW-0997">Cell inner membrane</keyword>